<dbReference type="Proteomes" id="UP000499080">
    <property type="component" value="Unassembled WGS sequence"/>
</dbReference>
<name>A0A4Y2FQ47_ARAVE</name>
<dbReference type="EMBL" id="BGPR01001000">
    <property type="protein sequence ID" value="GBM42608.1"/>
    <property type="molecule type" value="Genomic_DNA"/>
</dbReference>
<proteinExistence type="predicted"/>
<evidence type="ECO:0000313" key="2">
    <source>
        <dbReference type="Proteomes" id="UP000499080"/>
    </source>
</evidence>
<evidence type="ECO:0000313" key="1">
    <source>
        <dbReference type="EMBL" id="GBM42608.1"/>
    </source>
</evidence>
<sequence length="118" mass="13806">MLTMVTENRQQRKLKPIGCDFDGDVVCLPRYRNPVRSVVSMRHVLQTFLASGIALVPTETDHAVLVIYSLRCAMTLWLFRPVRCAMHSKIKLARRTWRISRDHELISSMKYCWKIQES</sequence>
<accession>A0A4Y2FQ47</accession>
<comment type="caution">
    <text evidence="1">The sequence shown here is derived from an EMBL/GenBank/DDBJ whole genome shotgun (WGS) entry which is preliminary data.</text>
</comment>
<keyword evidence="2" id="KW-1185">Reference proteome</keyword>
<protein>
    <submittedName>
        <fullName evidence="1">Uncharacterized protein</fullName>
    </submittedName>
</protein>
<gene>
    <name evidence="1" type="ORF">AVEN_148938_1</name>
</gene>
<organism evidence="1 2">
    <name type="scientific">Araneus ventricosus</name>
    <name type="common">Orbweaver spider</name>
    <name type="synonym">Epeira ventricosa</name>
    <dbReference type="NCBI Taxonomy" id="182803"/>
    <lineage>
        <taxon>Eukaryota</taxon>
        <taxon>Metazoa</taxon>
        <taxon>Ecdysozoa</taxon>
        <taxon>Arthropoda</taxon>
        <taxon>Chelicerata</taxon>
        <taxon>Arachnida</taxon>
        <taxon>Araneae</taxon>
        <taxon>Araneomorphae</taxon>
        <taxon>Entelegynae</taxon>
        <taxon>Araneoidea</taxon>
        <taxon>Araneidae</taxon>
        <taxon>Araneus</taxon>
    </lineage>
</organism>
<reference evidence="1 2" key="1">
    <citation type="journal article" date="2019" name="Sci. Rep.">
        <title>Orb-weaving spider Araneus ventricosus genome elucidates the spidroin gene catalogue.</title>
        <authorList>
            <person name="Kono N."/>
            <person name="Nakamura H."/>
            <person name="Ohtoshi R."/>
            <person name="Moran D.A.P."/>
            <person name="Shinohara A."/>
            <person name="Yoshida Y."/>
            <person name="Fujiwara M."/>
            <person name="Mori M."/>
            <person name="Tomita M."/>
            <person name="Arakawa K."/>
        </authorList>
    </citation>
    <scope>NUCLEOTIDE SEQUENCE [LARGE SCALE GENOMIC DNA]</scope>
</reference>
<dbReference type="AlphaFoldDB" id="A0A4Y2FQ47"/>